<dbReference type="InterPro" id="IPR007627">
    <property type="entry name" value="RNA_pol_sigma70_r2"/>
</dbReference>
<protein>
    <submittedName>
        <fullName evidence="7">RNA polymerase sigma factor, sigma-70 family</fullName>
    </submittedName>
</protein>
<evidence type="ECO:0000313" key="7">
    <source>
        <dbReference type="EMBL" id="AEV33365.1"/>
    </source>
</evidence>
<feature type="domain" description="RNA polymerase sigma-70 region 2" evidence="5">
    <location>
        <begin position="22"/>
        <end position="89"/>
    </location>
</feature>
<dbReference type="EMBL" id="CP003156">
    <property type="protein sequence ID" value="AEV33365.1"/>
    <property type="molecule type" value="Genomic_DNA"/>
</dbReference>
<evidence type="ECO:0000259" key="6">
    <source>
        <dbReference type="Pfam" id="PF08281"/>
    </source>
</evidence>
<dbReference type="AlphaFoldDB" id="G8R700"/>
<comment type="similarity">
    <text evidence="1">Belongs to the sigma-70 factor family. ECF subfamily.</text>
</comment>
<organism evidence="7 8">
    <name type="scientific">Owenweeksia hongkongensis (strain DSM 17368 / CIP 108786 / JCM 12287 / NRRL B-23963 / UST20020801)</name>
    <dbReference type="NCBI Taxonomy" id="926562"/>
    <lineage>
        <taxon>Bacteria</taxon>
        <taxon>Pseudomonadati</taxon>
        <taxon>Bacteroidota</taxon>
        <taxon>Flavobacteriia</taxon>
        <taxon>Flavobacteriales</taxon>
        <taxon>Owenweeksiaceae</taxon>
        <taxon>Owenweeksia</taxon>
    </lineage>
</organism>
<name>G8R700_OWEHD</name>
<proteinExistence type="inferred from homology"/>
<keyword evidence="2" id="KW-0805">Transcription regulation</keyword>
<dbReference type="SUPFAM" id="SSF88659">
    <property type="entry name" value="Sigma3 and sigma4 domains of RNA polymerase sigma factors"/>
    <property type="match status" value="1"/>
</dbReference>
<dbReference type="PANTHER" id="PTHR43133:SF46">
    <property type="entry name" value="RNA POLYMERASE SIGMA-70 FACTOR ECF SUBFAMILY"/>
    <property type="match status" value="1"/>
</dbReference>
<gene>
    <name evidence="7" type="ordered locus">Oweho_2395</name>
</gene>
<dbReference type="eggNOG" id="COG1595">
    <property type="taxonomic scope" value="Bacteria"/>
</dbReference>
<evidence type="ECO:0000256" key="2">
    <source>
        <dbReference type="ARBA" id="ARBA00023015"/>
    </source>
</evidence>
<keyword evidence="3" id="KW-0731">Sigma factor</keyword>
<evidence type="ECO:0000259" key="5">
    <source>
        <dbReference type="Pfam" id="PF04542"/>
    </source>
</evidence>
<dbReference type="InterPro" id="IPR013325">
    <property type="entry name" value="RNA_pol_sigma_r2"/>
</dbReference>
<dbReference type="RefSeq" id="WP_014202714.1">
    <property type="nucleotide sequence ID" value="NC_016599.1"/>
</dbReference>
<dbReference type="InterPro" id="IPR014284">
    <property type="entry name" value="RNA_pol_sigma-70_dom"/>
</dbReference>
<dbReference type="Gene3D" id="1.10.1740.10">
    <property type="match status" value="1"/>
</dbReference>
<dbReference type="STRING" id="926562.Oweho_2395"/>
<dbReference type="InterPro" id="IPR036388">
    <property type="entry name" value="WH-like_DNA-bd_sf"/>
</dbReference>
<dbReference type="GO" id="GO:0016987">
    <property type="term" value="F:sigma factor activity"/>
    <property type="evidence" value="ECO:0007669"/>
    <property type="project" value="UniProtKB-KW"/>
</dbReference>
<dbReference type="Pfam" id="PF08281">
    <property type="entry name" value="Sigma70_r4_2"/>
    <property type="match status" value="1"/>
</dbReference>
<keyword evidence="4" id="KW-0804">Transcription</keyword>
<dbReference type="KEGG" id="oho:Oweho_2395"/>
<dbReference type="SUPFAM" id="SSF88946">
    <property type="entry name" value="Sigma2 domain of RNA polymerase sigma factors"/>
    <property type="match status" value="1"/>
</dbReference>
<dbReference type="InterPro" id="IPR013249">
    <property type="entry name" value="RNA_pol_sigma70_r4_t2"/>
</dbReference>
<dbReference type="Pfam" id="PF04542">
    <property type="entry name" value="Sigma70_r2"/>
    <property type="match status" value="1"/>
</dbReference>
<evidence type="ECO:0000256" key="3">
    <source>
        <dbReference type="ARBA" id="ARBA00023082"/>
    </source>
</evidence>
<dbReference type="PANTHER" id="PTHR43133">
    <property type="entry name" value="RNA POLYMERASE ECF-TYPE SIGMA FACTO"/>
    <property type="match status" value="1"/>
</dbReference>
<dbReference type="HOGENOM" id="CLU_047691_3_2_10"/>
<feature type="domain" description="RNA polymerase sigma factor 70 region 4 type 2" evidence="6">
    <location>
        <begin position="119"/>
        <end position="171"/>
    </location>
</feature>
<dbReference type="Proteomes" id="UP000005631">
    <property type="component" value="Chromosome"/>
</dbReference>
<dbReference type="GO" id="GO:0006352">
    <property type="term" value="P:DNA-templated transcription initiation"/>
    <property type="evidence" value="ECO:0007669"/>
    <property type="project" value="InterPro"/>
</dbReference>
<dbReference type="NCBIfam" id="TIGR02937">
    <property type="entry name" value="sigma70-ECF"/>
    <property type="match status" value="1"/>
</dbReference>
<accession>G8R700</accession>
<keyword evidence="8" id="KW-1185">Reference proteome</keyword>
<dbReference type="OrthoDB" id="1056775at2"/>
<evidence type="ECO:0000256" key="4">
    <source>
        <dbReference type="ARBA" id="ARBA00023163"/>
    </source>
</evidence>
<reference evidence="7 8" key="1">
    <citation type="journal article" date="2012" name="Stand. Genomic Sci.">
        <title>Genome sequence of the orange-pigmented seawater bacterium Owenweeksia hongkongensis type strain (UST20020801(T)).</title>
        <authorList>
            <person name="Riedel T."/>
            <person name="Held B."/>
            <person name="Nolan M."/>
            <person name="Lucas S."/>
            <person name="Lapidus A."/>
            <person name="Tice H."/>
            <person name="Del Rio T.G."/>
            <person name="Cheng J.F."/>
            <person name="Han C."/>
            <person name="Tapia R."/>
            <person name="Goodwin L.A."/>
            <person name="Pitluck S."/>
            <person name="Liolios K."/>
            <person name="Mavromatis K."/>
            <person name="Pagani I."/>
            <person name="Ivanova N."/>
            <person name="Mikhailova N."/>
            <person name="Pati A."/>
            <person name="Chen A."/>
            <person name="Palaniappan K."/>
            <person name="Rohde M."/>
            <person name="Tindall B.J."/>
            <person name="Detter J.C."/>
            <person name="Goker M."/>
            <person name="Woyke T."/>
            <person name="Bristow J."/>
            <person name="Eisen J.A."/>
            <person name="Markowitz V."/>
            <person name="Hugenholtz P."/>
            <person name="Klenk H.P."/>
            <person name="Kyrpides N.C."/>
        </authorList>
    </citation>
    <scope>NUCLEOTIDE SEQUENCE</scope>
    <source>
        <strain evidence="8">DSM 17368 / JCM 12287 / NRRL B-23963</strain>
    </source>
</reference>
<dbReference type="InterPro" id="IPR013324">
    <property type="entry name" value="RNA_pol_sigma_r3/r4-like"/>
</dbReference>
<evidence type="ECO:0000256" key="1">
    <source>
        <dbReference type="ARBA" id="ARBA00010641"/>
    </source>
</evidence>
<dbReference type="Gene3D" id="1.10.10.10">
    <property type="entry name" value="Winged helix-like DNA-binding domain superfamily/Winged helix DNA-binding domain"/>
    <property type="match status" value="1"/>
</dbReference>
<dbReference type="InterPro" id="IPR039425">
    <property type="entry name" value="RNA_pol_sigma-70-like"/>
</dbReference>
<dbReference type="GO" id="GO:0003677">
    <property type="term" value="F:DNA binding"/>
    <property type="evidence" value="ECO:0007669"/>
    <property type="project" value="InterPro"/>
</dbReference>
<evidence type="ECO:0000313" key="8">
    <source>
        <dbReference type="Proteomes" id="UP000005631"/>
    </source>
</evidence>
<sequence>MDVEKELLEACIKQERRAQFELYKRCYSILMSVCMRYERNKEDAEFMLNQVFHKILTHLDRYDDKAPFEAWIRRIAINTQIDEFRKNSRSKLDYYEQPMDMAPLTVMDYNEADKKFDAEELETMIRMLPPVSQKVFNLYVIDGYNHKEIADQLDMSEGTSKWHLSSARKKLKAMMKKILNNVAVLL</sequence>